<feature type="transmembrane region" description="Helical" evidence="6">
    <location>
        <begin position="231"/>
        <end position="252"/>
    </location>
</feature>
<evidence type="ECO:0000313" key="9">
    <source>
        <dbReference type="Proteomes" id="UP000094025"/>
    </source>
</evidence>
<dbReference type="GO" id="GO:0016020">
    <property type="term" value="C:membrane"/>
    <property type="evidence" value="ECO:0007669"/>
    <property type="project" value="UniProtKB-SubCell"/>
</dbReference>
<feature type="transmembrane region" description="Helical" evidence="6">
    <location>
        <begin position="165"/>
        <end position="187"/>
    </location>
</feature>
<comment type="subcellular location">
    <subcellularLocation>
        <location evidence="1">Membrane</location>
        <topology evidence="1">Multi-pass membrane protein</topology>
    </subcellularLocation>
</comment>
<proteinExistence type="predicted"/>
<evidence type="ECO:0000256" key="3">
    <source>
        <dbReference type="ARBA" id="ARBA00022692"/>
    </source>
</evidence>
<dbReference type="PANTHER" id="PTHR42718">
    <property type="entry name" value="MAJOR FACILITATOR SUPERFAMILY MULTIDRUG TRANSPORTER MFSC"/>
    <property type="match status" value="1"/>
</dbReference>
<evidence type="ECO:0000256" key="4">
    <source>
        <dbReference type="ARBA" id="ARBA00022989"/>
    </source>
</evidence>
<feature type="transmembrane region" description="Helical" evidence="6">
    <location>
        <begin position="199"/>
        <end position="219"/>
    </location>
</feature>
<dbReference type="PANTHER" id="PTHR42718:SF9">
    <property type="entry name" value="MAJOR FACILITATOR SUPERFAMILY MULTIDRUG TRANSPORTER MFSC"/>
    <property type="match status" value="1"/>
</dbReference>
<dbReference type="GO" id="GO:0022857">
    <property type="term" value="F:transmembrane transporter activity"/>
    <property type="evidence" value="ECO:0007669"/>
    <property type="project" value="InterPro"/>
</dbReference>
<feature type="transmembrane region" description="Helical" evidence="6">
    <location>
        <begin position="12"/>
        <end position="31"/>
    </location>
</feature>
<evidence type="ECO:0000256" key="6">
    <source>
        <dbReference type="SAM" id="Phobius"/>
    </source>
</evidence>
<feature type="transmembrane region" description="Helical" evidence="6">
    <location>
        <begin position="136"/>
        <end position="159"/>
    </location>
</feature>
<evidence type="ECO:0000256" key="1">
    <source>
        <dbReference type="ARBA" id="ARBA00004141"/>
    </source>
</evidence>
<feature type="transmembrane region" description="Helical" evidence="6">
    <location>
        <begin position="79"/>
        <end position="98"/>
    </location>
</feature>
<dbReference type="InterPro" id="IPR011701">
    <property type="entry name" value="MFS"/>
</dbReference>
<keyword evidence="4 6" id="KW-1133">Transmembrane helix</keyword>
<gene>
    <name evidence="8" type="ORF">AU381_26600</name>
</gene>
<keyword evidence="5 6" id="KW-0472">Membrane</keyword>
<keyword evidence="3 6" id="KW-0812">Transmembrane</keyword>
<dbReference type="AlphaFoldDB" id="A0A178XJA5"/>
<feature type="transmembrane region" description="Helical" evidence="6">
    <location>
        <begin position="333"/>
        <end position="355"/>
    </location>
</feature>
<evidence type="ECO:0000256" key="5">
    <source>
        <dbReference type="ARBA" id="ARBA00023136"/>
    </source>
</evidence>
<comment type="caution">
    <text evidence="8">The sequence shown here is derived from an EMBL/GenBank/DDBJ whole genome shotgun (WGS) entry which is preliminary data.</text>
</comment>
<reference evidence="8 9" key="1">
    <citation type="journal article" date="2016" name="Int. J. Syst. Evol. Microbiol.">
        <title>Ensifer glycinis sp. nov., an novel rhizobial species associated with Glycine spp.</title>
        <authorList>
            <person name="Yan H."/>
            <person name="Yan J."/>
            <person name="Sui X.H."/>
            <person name="Wang E.T."/>
            <person name="Chen W.X."/>
            <person name="Zhang X.X."/>
            <person name="Chen W.F."/>
        </authorList>
    </citation>
    <scope>NUCLEOTIDE SEQUENCE [LARGE SCALE GENOMIC DNA]</scope>
    <source>
        <strain evidence="8 9">CCBAU 23380</strain>
    </source>
</reference>
<dbReference type="OrthoDB" id="5314453at2"/>
<dbReference type="InterPro" id="IPR020846">
    <property type="entry name" value="MFS_dom"/>
</dbReference>
<feature type="transmembrane region" description="Helical" evidence="6">
    <location>
        <begin position="482"/>
        <end position="501"/>
    </location>
</feature>
<dbReference type="InterPro" id="IPR036259">
    <property type="entry name" value="MFS_trans_sf"/>
</dbReference>
<dbReference type="SUPFAM" id="SSF103473">
    <property type="entry name" value="MFS general substrate transporter"/>
    <property type="match status" value="1"/>
</dbReference>
<feature type="transmembrane region" description="Helical" evidence="6">
    <location>
        <begin position="307"/>
        <end position="326"/>
    </location>
</feature>
<sequence>MNTPALTVRNALFLATGLAGSFLVNLSAQFASTNIADIQGGLSSTADDGSWILTAYIMGSCVGVVTSGLLIGALSIGRYLVVSSILFAAAAIACAITTDVGTMIAFRCVQGFAAGGFGPAAFVAIFMVAGGPRLSYAVIILAFALLFAGTAGPVVSGFIEDSFGWRALFLIQGAIGALLAVAARMWVPHKASSWSALKANWVTITLLSLALTSLVLVLNQGTRRFWFDSEIIVWGTLVSVAAWAGFIFAIRFSQLPFITPRLLVTRRFGIPIGLNFLLRAGLVVSSYLVPQFLGIVQGYRPLEVAELMLWAAAAQLIVFPLVWWFLHLFDLRVTMGLGVALLAVGTMLMANGTAFSAGEPFWQALAIYSAGQLLLLAPAMVVGTAILKPADLPTASLVFNASNLVGTTLGIGFISNFVVERQKFHSSALAESASLDYALGADRISSLGALASRAADNVGAWAASQIASAAQRQAWAHAFADGFLLVAIMLMLSTVAVFAIGRSPPLRRAVKISPDETP</sequence>
<dbReference type="Gene3D" id="1.20.1720.10">
    <property type="entry name" value="Multidrug resistance protein D"/>
    <property type="match status" value="1"/>
</dbReference>
<feature type="transmembrane region" description="Helical" evidence="6">
    <location>
        <begin position="272"/>
        <end position="295"/>
    </location>
</feature>
<feature type="domain" description="Major facilitator superfamily (MFS) profile" evidence="7">
    <location>
        <begin position="13"/>
        <end position="505"/>
    </location>
</feature>
<feature type="transmembrane region" description="Helical" evidence="6">
    <location>
        <begin position="51"/>
        <end position="72"/>
    </location>
</feature>
<keyword evidence="2" id="KW-0813">Transport</keyword>
<evidence type="ECO:0000259" key="7">
    <source>
        <dbReference type="PROSITE" id="PS50850"/>
    </source>
</evidence>
<organism evidence="8 9">
    <name type="scientific">Sinorhizobium glycinis</name>
    <dbReference type="NCBI Taxonomy" id="1472378"/>
    <lineage>
        <taxon>Bacteria</taxon>
        <taxon>Pseudomonadati</taxon>
        <taxon>Pseudomonadota</taxon>
        <taxon>Alphaproteobacteria</taxon>
        <taxon>Hyphomicrobiales</taxon>
        <taxon>Rhizobiaceae</taxon>
        <taxon>Sinorhizobium/Ensifer group</taxon>
        <taxon>Sinorhizobium</taxon>
    </lineage>
</organism>
<feature type="transmembrane region" description="Helical" evidence="6">
    <location>
        <begin position="397"/>
        <end position="419"/>
    </location>
</feature>
<dbReference type="Proteomes" id="UP000094025">
    <property type="component" value="Unassembled WGS sequence"/>
</dbReference>
<keyword evidence="9" id="KW-1185">Reference proteome</keyword>
<dbReference type="RefSeq" id="WP_064244534.1">
    <property type="nucleotide sequence ID" value="NZ_LPUX01000067.1"/>
</dbReference>
<name>A0A178XJA5_9HYPH</name>
<dbReference type="PROSITE" id="PS50850">
    <property type="entry name" value="MFS"/>
    <property type="match status" value="1"/>
</dbReference>
<protein>
    <submittedName>
        <fullName evidence="8">Multidrug MFS transporter</fullName>
    </submittedName>
</protein>
<dbReference type="Pfam" id="PF07690">
    <property type="entry name" value="MFS_1"/>
    <property type="match status" value="1"/>
</dbReference>
<accession>A0A178XJA5</accession>
<evidence type="ECO:0000313" key="8">
    <source>
        <dbReference type="EMBL" id="OAP35301.1"/>
    </source>
</evidence>
<evidence type="ECO:0000256" key="2">
    <source>
        <dbReference type="ARBA" id="ARBA00022448"/>
    </source>
</evidence>
<dbReference type="STRING" id="1472378.AU381_26600"/>
<feature type="transmembrane region" description="Helical" evidence="6">
    <location>
        <begin position="361"/>
        <end position="385"/>
    </location>
</feature>
<dbReference type="EMBL" id="LPUX01000067">
    <property type="protein sequence ID" value="OAP35301.1"/>
    <property type="molecule type" value="Genomic_DNA"/>
</dbReference>